<dbReference type="EC" id="2.6.1.9" evidence="9"/>
<evidence type="ECO:0000256" key="9">
    <source>
        <dbReference type="HAMAP-Rule" id="MF_01023"/>
    </source>
</evidence>
<evidence type="ECO:0000313" key="12">
    <source>
        <dbReference type="Proteomes" id="UP000249590"/>
    </source>
</evidence>
<evidence type="ECO:0000313" key="11">
    <source>
        <dbReference type="EMBL" id="RAI02570.1"/>
    </source>
</evidence>
<dbReference type="Gene3D" id="3.40.640.10">
    <property type="entry name" value="Type I PLP-dependent aspartate aminotransferase-like (Major domain)"/>
    <property type="match status" value="1"/>
</dbReference>
<dbReference type="GO" id="GO:0030170">
    <property type="term" value="F:pyridoxal phosphate binding"/>
    <property type="evidence" value="ECO:0007669"/>
    <property type="project" value="InterPro"/>
</dbReference>
<dbReference type="PANTHER" id="PTHR43643:SF3">
    <property type="entry name" value="HISTIDINOL-PHOSPHATE AMINOTRANSFERASE"/>
    <property type="match status" value="1"/>
</dbReference>
<dbReference type="Proteomes" id="UP000249590">
    <property type="component" value="Unassembled WGS sequence"/>
</dbReference>
<reference evidence="11 12" key="1">
    <citation type="submission" date="2018-05" db="EMBL/GenBank/DDBJ databases">
        <title>Acuticoccus sediminis sp. nov., isolated from deep-sea sediment of Indian Ocean.</title>
        <authorList>
            <person name="Liu X."/>
            <person name="Lai Q."/>
            <person name="Du Y."/>
            <person name="Sun F."/>
            <person name="Zhang X."/>
            <person name="Wang S."/>
            <person name="Shao Z."/>
        </authorList>
    </citation>
    <scope>NUCLEOTIDE SEQUENCE [LARGE SCALE GENOMIC DNA]</scope>
    <source>
        <strain evidence="11 12">PTG4-2</strain>
    </source>
</reference>
<dbReference type="Pfam" id="PF00155">
    <property type="entry name" value="Aminotran_1_2"/>
    <property type="match status" value="1"/>
</dbReference>
<comment type="caution">
    <text evidence="11">The sequence shown here is derived from an EMBL/GenBank/DDBJ whole genome shotgun (WGS) entry which is preliminary data.</text>
</comment>
<dbReference type="InterPro" id="IPR015422">
    <property type="entry name" value="PyrdxlP-dep_Trfase_small"/>
</dbReference>
<keyword evidence="12" id="KW-1185">Reference proteome</keyword>
<dbReference type="InterPro" id="IPR050106">
    <property type="entry name" value="HistidinolP_aminotransfase"/>
</dbReference>
<dbReference type="NCBIfam" id="TIGR01141">
    <property type="entry name" value="hisC"/>
    <property type="match status" value="1"/>
</dbReference>
<evidence type="ECO:0000256" key="1">
    <source>
        <dbReference type="ARBA" id="ARBA00001933"/>
    </source>
</evidence>
<evidence type="ECO:0000256" key="4">
    <source>
        <dbReference type="ARBA" id="ARBA00011738"/>
    </source>
</evidence>
<evidence type="ECO:0000259" key="10">
    <source>
        <dbReference type="Pfam" id="PF00155"/>
    </source>
</evidence>
<keyword evidence="7 9" id="KW-0663">Pyridoxal phosphate</keyword>
<dbReference type="OrthoDB" id="9809616at2"/>
<comment type="catalytic activity">
    <reaction evidence="8 9">
        <text>L-histidinol phosphate + 2-oxoglutarate = 3-(imidazol-4-yl)-2-oxopropyl phosphate + L-glutamate</text>
        <dbReference type="Rhea" id="RHEA:23744"/>
        <dbReference type="ChEBI" id="CHEBI:16810"/>
        <dbReference type="ChEBI" id="CHEBI:29985"/>
        <dbReference type="ChEBI" id="CHEBI:57766"/>
        <dbReference type="ChEBI" id="CHEBI:57980"/>
        <dbReference type="EC" id="2.6.1.9"/>
    </reaction>
</comment>
<proteinExistence type="inferred from homology"/>
<keyword evidence="6 9" id="KW-0808">Transferase</keyword>
<protein>
    <recommendedName>
        <fullName evidence="9">Histidinol-phosphate aminotransferase</fullName>
        <ecNumber evidence="9">2.6.1.9</ecNumber>
    </recommendedName>
    <alternativeName>
        <fullName evidence="9">Imidazole acetol-phosphate transaminase</fullName>
    </alternativeName>
</protein>
<keyword evidence="9" id="KW-0368">Histidine biosynthesis</keyword>
<gene>
    <name evidence="9 11" type="primary">hisC</name>
    <name evidence="11" type="ORF">DLJ53_12155</name>
</gene>
<dbReference type="HAMAP" id="MF_01023">
    <property type="entry name" value="HisC_aminotrans_2"/>
    <property type="match status" value="1"/>
</dbReference>
<dbReference type="EMBL" id="QHHQ01000002">
    <property type="protein sequence ID" value="RAI02570.1"/>
    <property type="molecule type" value="Genomic_DNA"/>
</dbReference>
<dbReference type="PANTHER" id="PTHR43643">
    <property type="entry name" value="HISTIDINOL-PHOSPHATE AMINOTRANSFERASE 2"/>
    <property type="match status" value="1"/>
</dbReference>
<dbReference type="InterPro" id="IPR005861">
    <property type="entry name" value="HisP_aminotrans"/>
</dbReference>
<dbReference type="GO" id="GO:0004400">
    <property type="term" value="F:histidinol-phosphate transaminase activity"/>
    <property type="evidence" value="ECO:0007669"/>
    <property type="project" value="UniProtKB-UniRule"/>
</dbReference>
<comment type="pathway">
    <text evidence="2 9">Amino-acid biosynthesis; L-histidine biosynthesis; L-histidine from 5-phospho-alpha-D-ribose 1-diphosphate: step 7/9.</text>
</comment>
<comment type="cofactor">
    <cofactor evidence="1 9">
        <name>pyridoxal 5'-phosphate</name>
        <dbReference type="ChEBI" id="CHEBI:597326"/>
    </cofactor>
</comment>
<organism evidence="11 12">
    <name type="scientific">Acuticoccus sediminis</name>
    <dbReference type="NCBI Taxonomy" id="2184697"/>
    <lineage>
        <taxon>Bacteria</taxon>
        <taxon>Pseudomonadati</taxon>
        <taxon>Pseudomonadota</taxon>
        <taxon>Alphaproteobacteria</taxon>
        <taxon>Hyphomicrobiales</taxon>
        <taxon>Amorphaceae</taxon>
        <taxon>Acuticoccus</taxon>
    </lineage>
</organism>
<dbReference type="RefSeq" id="WP_111345465.1">
    <property type="nucleotide sequence ID" value="NZ_QHHQ01000002.1"/>
</dbReference>
<keyword evidence="5 9" id="KW-0032">Aminotransferase</keyword>
<sequence>MPTSPATLRSNPHFATLPAYNAGLSDAEASRLSGGKRLVRLASNENPYGPSPAAITELQRIAAEAWRYPEGRSDTLRRAIADHHGVDEDRIVVGNGSETLIAALSRAFLQPGAGVLTVTPGFGLHEIEPLAEGADVTKVPMTGALEFDIGRLTEAMDEAPRLVFLSSPSNPVGTTLSRDALHRLLAAVRPGTLFVFDEAYAEFRRDEDAFDSLALATEAGVDFVTLRTFSKAHGLAGLRIGYGVASSAAIAQFMRLALTPFNVNVAAQNAAVAALHDEAWMRASVGRIRAERDRMAAALRERGLWVARSEANFVFFDTGRDSAPLAAALLREGVIVKPWGEAGYTTFMRVTAGRPEDTDAFLAAFDSARVAAG</sequence>
<dbReference type="InterPro" id="IPR015421">
    <property type="entry name" value="PyrdxlP-dep_Trfase_major"/>
</dbReference>
<comment type="subunit">
    <text evidence="4 9">Homodimer.</text>
</comment>
<dbReference type="UniPathway" id="UPA00031">
    <property type="reaction ID" value="UER00012"/>
</dbReference>
<evidence type="ECO:0000256" key="7">
    <source>
        <dbReference type="ARBA" id="ARBA00022898"/>
    </source>
</evidence>
<dbReference type="CDD" id="cd00609">
    <property type="entry name" value="AAT_like"/>
    <property type="match status" value="1"/>
</dbReference>
<evidence type="ECO:0000256" key="8">
    <source>
        <dbReference type="ARBA" id="ARBA00047481"/>
    </source>
</evidence>
<dbReference type="Gene3D" id="3.90.1150.10">
    <property type="entry name" value="Aspartate Aminotransferase, domain 1"/>
    <property type="match status" value="1"/>
</dbReference>
<name>A0A8B2P1B1_9HYPH</name>
<feature type="domain" description="Aminotransferase class I/classII large" evidence="10">
    <location>
        <begin position="38"/>
        <end position="364"/>
    </location>
</feature>
<evidence type="ECO:0000256" key="3">
    <source>
        <dbReference type="ARBA" id="ARBA00007970"/>
    </source>
</evidence>
<evidence type="ECO:0000256" key="6">
    <source>
        <dbReference type="ARBA" id="ARBA00022679"/>
    </source>
</evidence>
<evidence type="ECO:0000256" key="5">
    <source>
        <dbReference type="ARBA" id="ARBA00022576"/>
    </source>
</evidence>
<dbReference type="GO" id="GO:0000105">
    <property type="term" value="P:L-histidine biosynthetic process"/>
    <property type="evidence" value="ECO:0007669"/>
    <property type="project" value="UniProtKB-UniRule"/>
</dbReference>
<dbReference type="SUPFAM" id="SSF53383">
    <property type="entry name" value="PLP-dependent transferases"/>
    <property type="match status" value="1"/>
</dbReference>
<dbReference type="AlphaFoldDB" id="A0A8B2P1B1"/>
<comment type="similarity">
    <text evidence="3 9">Belongs to the class-II pyridoxal-phosphate-dependent aminotransferase family. Histidinol-phosphate aminotransferase subfamily.</text>
</comment>
<evidence type="ECO:0000256" key="2">
    <source>
        <dbReference type="ARBA" id="ARBA00005011"/>
    </source>
</evidence>
<keyword evidence="9" id="KW-0028">Amino-acid biosynthesis</keyword>
<feature type="modified residue" description="N6-(pyridoxal phosphate)lysine" evidence="9">
    <location>
        <position position="231"/>
    </location>
</feature>
<dbReference type="InterPro" id="IPR004839">
    <property type="entry name" value="Aminotransferase_I/II_large"/>
</dbReference>
<accession>A0A8B2P1B1</accession>
<dbReference type="InterPro" id="IPR015424">
    <property type="entry name" value="PyrdxlP-dep_Trfase"/>
</dbReference>